<protein>
    <submittedName>
        <fullName evidence="2">Uncharacterized protein</fullName>
    </submittedName>
</protein>
<keyword evidence="3" id="KW-1185">Reference proteome</keyword>
<evidence type="ECO:0000313" key="2">
    <source>
        <dbReference type="EMBL" id="PRQ56157.1"/>
    </source>
</evidence>
<accession>A0A2P6SBW3</accession>
<dbReference type="AlphaFoldDB" id="A0A2P6SBW3"/>
<feature type="compositionally biased region" description="Low complexity" evidence="1">
    <location>
        <begin position="122"/>
        <end position="137"/>
    </location>
</feature>
<feature type="region of interest" description="Disordered" evidence="1">
    <location>
        <begin position="70"/>
        <end position="137"/>
    </location>
</feature>
<name>A0A2P6SBW3_ROSCH</name>
<dbReference type="EMBL" id="PDCK01000039">
    <property type="protein sequence ID" value="PRQ56157.1"/>
    <property type="molecule type" value="Genomic_DNA"/>
</dbReference>
<reference evidence="2 3" key="1">
    <citation type="journal article" date="2018" name="Nat. Genet.">
        <title>The Rosa genome provides new insights in the design of modern roses.</title>
        <authorList>
            <person name="Bendahmane M."/>
        </authorList>
    </citation>
    <scope>NUCLEOTIDE SEQUENCE [LARGE SCALE GENOMIC DNA]</scope>
    <source>
        <strain evidence="3">cv. Old Blush</strain>
    </source>
</reference>
<feature type="compositionally biased region" description="Low complexity" evidence="1">
    <location>
        <begin position="91"/>
        <end position="105"/>
    </location>
</feature>
<sequence>MHSDDSERDFCCVNNFEIFLLGLNKRKQSLPLSLLSILDTLSTRKEISVFSHTPPQPFFADIPIKIPISPQISSSSPSNYGQLKRCRRLTDSSSSLSRNSNRLTSPWPPGLPYLLRRSEEGPCPLSKPESPSSSFVS</sequence>
<proteinExistence type="predicted"/>
<gene>
    <name evidence="2" type="ORF">RchiOBHm_Chr1g0332691</name>
</gene>
<organism evidence="2 3">
    <name type="scientific">Rosa chinensis</name>
    <name type="common">China rose</name>
    <dbReference type="NCBI Taxonomy" id="74649"/>
    <lineage>
        <taxon>Eukaryota</taxon>
        <taxon>Viridiplantae</taxon>
        <taxon>Streptophyta</taxon>
        <taxon>Embryophyta</taxon>
        <taxon>Tracheophyta</taxon>
        <taxon>Spermatophyta</taxon>
        <taxon>Magnoliopsida</taxon>
        <taxon>eudicotyledons</taxon>
        <taxon>Gunneridae</taxon>
        <taxon>Pentapetalae</taxon>
        <taxon>rosids</taxon>
        <taxon>fabids</taxon>
        <taxon>Rosales</taxon>
        <taxon>Rosaceae</taxon>
        <taxon>Rosoideae</taxon>
        <taxon>Rosoideae incertae sedis</taxon>
        <taxon>Rosa</taxon>
    </lineage>
</organism>
<evidence type="ECO:0000256" key="1">
    <source>
        <dbReference type="SAM" id="MobiDB-lite"/>
    </source>
</evidence>
<comment type="caution">
    <text evidence="2">The sequence shown here is derived from an EMBL/GenBank/DDBJ whole genome shotgun (WGS) entry which is preliminary data.</text>
</comment>
<dbReference type="Gramene" id="PRQ56157">
    <property type="protein sequence ID" value="PRQ56157"/>
    <property type="gene ID" value="RchiOBHm_Chr1g0332691"/>
</dbReference>
<dbReference type="Proteomes" id="UP000238479">
    <property type="component" value="Chromosome 1"/>
</dbReference>
<evidence type="ECO:0000313" key="3">
    <source>
        <dbReference type="Proteomes" id="UP000238479"/>
    </source>
</evidence>